<dbReference type="InterPro" id="IPR020471">
    <property type="entry name" value="AKR"/>
</dbReference>
<sequence length="301" mass="33658">MPFLPIDSVTLSSGIQMPVIANGSWAPPTGNARAEVKDWTLTALNAGYRHIDTALGYGTEKSVGLAIKESGLKREDVFITTKLPCTDHSRVKDSFSESLTNLGVDYIDLYLVHWPQCIASEEADGTFQLASYPTFVEVWAEMEEIFEGKKARAIGVSNFSIKNLEILLQSAKIVPAVNQVELHPYLAQNELRQYCKNKGIIIEAYTPSGYSKVRNDPVIVRIAQKLAATPNQVILAWHLFRETVVVPKSANEERQRENINLPVLGNEEVEQINALDRDERICNKPDKNGLVFGWTMEQLGW</sequence>
<dbReference type="InterPro" id="IPR018170">
    <property type="entry name" value="Aldo/ket_reductase_CS"/>
</dbReference>
<keyword evidence="2" id="KW-0521">NADP</keyword>
<dbReference type="AlphaFoldDB" id="A0A9W8NY07"/>
<dbReference type="Pfam" id="PF00248">
    <property type="entry name" value="Aldo_ket_red"/>
    <property type="match status" value="1"/>
</dbReference>
<comment type="caution">
    <text evidence="8">The sequence shown here is derived from an EMBL/GenBank/DDBJ whole genome shotgun (WGS) entry which is preliminary data.</text>
</comment>
<dbReference type="PROSITE" id="PS00798">
    <property type="entry name" value="ALDOKETO_REDUCTASE_1"/>
    <property type="match status" value="1"/>
</dbReference>
<dbReference type="PANTHER" id="PTHR43827:SF3">
    <property type="entry name" value="NADP-DEPENDENT OXIDOREDUCTASE DOMAIN-CONTAINING PROTEIN"/>
    <property type="match status" value="1"/>
</dbReference>
<evidence type="ECO:0000256" key="6">
    <source>
        <dbReference type="PIRSR" id="PIRSR000097-3"/>
    </source>
</evidence>
<dbReference type="InterPro" id="IPR036812">
    <property type="entry name" value="NAD(P)_OxRdtase_dom_sf"/>
</dbReference>
<dbReference type="PROSITE" id="PS00062">
    <property type="entry name" value="ALDOKETO_REDUCTASE_2"/>
    <property type="match status" value="1"/>
</dbReference>
<dbReference type="SUPFAM" id="SSF51430">
    <property type="entry name" value="NAD(P)-linked oxidoreductase"/>
    <property type="match status" value="1"/>
</dbReference>
<keyword evidence="9" id="KW-1185">Reference proteome</keyword>
<evidence type="ECO:0000313" key="9">
    <source>
        <dbReference type="Proteomes" id="UP001142393"/>
    </source>
</evidence>
<feature type="domain" description="NADP-dependent oxidoreductase" evidence="7">
    <location>
        <begin position="20"/>
        <end position="276"/>
    </location>
</feature>
<keyword evidence="3" id="KW-0560">Oxidoreductase</keyword>
<evidence type="ECO:0000256" key="4">
    <source>
        <dbReference type="PIRSR" id="PIRSR000097-1"/>
    </source>
</evidence>
<dbReference type="GO" id="GO:0016616">
    <property type="term" value="F:oxidoreductase activity, acting on the CH-OH group of donors, NAD or NADP as acceptor"/>
    <property type="evidence" value="ECO:0007669"/>
    <property type="project" value="UniProtKB-ARBA"/>
</dbReference>
<evidence type="ECO:0000256" key="2">
    <source>
        <dbReference type="ARBA" id="ARBA00022857"/>
    </source>
</evidence>
<evidence type="ECO:0000256" key="3">
    <source>
        <dbReference type="ARBA" id="ARBA00023002"/>
    </source>
</evidence>
<evidence type="ECO:0000259" key="7">
    <source>
        <dbReference type="Pfam" id="PF00248"/>
    </source>
</evidence>
<name>A0A9W8NY07_9AGAR</name>
<evidence type="ECO:0000313" key="8">
    <source>
        <dbReference type="EMBL" id="KAJ3743093.1"/>
    </source>
</evidence>
<proteinExistence type="inferred from homology"/>
<evidence type="ECO:0000256" key="1">
    <source>
        <dbReference type="ARBA" id="ARBA00007905"/>
    </source>
</evidence>
<dbReference type="CDD" id="cd19071">
    <property type="entry name" value="AKR_AKR1-5-like"/>
    <property type="match status" value="1"/>
</dbReference>
<accession>A0A9W8NY07</accession>
<reference evidence="8 9" key="1">
    <citation type="journal article" date="2023" name="Proc. Natl. Acad. Sci. U.S.A.">
        <title>A global phylogenomic analysis of the shiitake genus Lentinula.</title>
        <authorList>
            <person name="Sierra-Patev S."/>
            <person name="Min B."/>
            <person name="Naranjo-Ortiz M."/>
            <person name="Looney B."/>
            <person name="Konkel Z."/>
            <person name="Slot J.C."/>
            <person name="Sakamoto Y."/>
            <person name="Steenwyk J.L."/>
            <person name="Rokas A."/>
            <person name="Carro J."/>
            <person name="Camarero S."/>
            <person name="Ferreira P."/>
            <person name="Molpeceres G."/>
            <person name="Ruiz-Duenas F.J."/>
            <person name="Serrano A."/>
            <person name="Henrissat B."/>
            <person name="Drula E."/>
            <person name="Hughes K.W."/>
            <person name="Mata J.L."/>
            <person name="Ishikawa N.K."/>
            <person name="Vargas-Isla R."/>
            <person name="Ushijima S."/>
            <person name="Smith C.A."/>
            <person name="Donoghue J."/>
            <person name="Ahrendt S."/>
            <person name="Andreopoulos W."/>
            <person name="He G."/>
            <person name="LaButti K."/>
            <person name="Lipzen A."/>
            <person name="Ng V."/>
            <person name="Riley R."/>
            <person name="Sandor L."/>
            <person name="Barry K."/>
            <person name="Martinez A.T."/>
            <person name="Xiao Y."/>
            <person name="Gibbons J.G."/>
            <person name="Terashima K."/>
            <person name="Grigoriev I.V."/>
            <person name="Hibbett D."/>
        </authorList>
    </citation>
    <scope>NUCLEOTIDE SEQUENCE [LARGE SCALE GENOMIC DNA]</scope>
    <source>
        <strain evidence="8 9">TFB7810</strain>
    </source>
</reference>
<dbReference type="PIRSF" id="PIRSF000097">
    <property type="entry name" value="AKR"/>
    <property type="match status" value="1"/>
</dbReference>
<protein>
    <submittedName>
        <fullName evidence="8">NADP-dependent oxidoreductase domain-containing protein</fullName>
    </submittedName>
</protein>
<feature type="active site" description="Proton donor" evidence="4">
    <location>
        <position position="57"/>
    </location>
</feature>
<feature type="binding site" evidence="5">
    <location>
        <position position="113"/>
    </location>
    <ligand>
        <name>substrate</name>
    </ligand>
</feature>
<dbReference type="InterPro" id="IPR023210">
    <property type="entry name" value="NADP_OxRdtase_dom"/>
</dbReference>
<dbReference type="PROSITE" id="PS00063">
    <property type="entry name" value="ALDOKETO_REDUCTASE_3"/>
    <property type="match status" value="1"/>
</dbReference>
<dbReference type="EMBL" id="JANVFU010000009">
    <property type="protein sequence ID" value="KAJ3743093.1"/>
    <property type="molecule type" value="Genomic_DNA"/>
</dbReference>
<dbReference type="Proteomes" id="UP001142393">
    <property type="component" value="Unassembled WGS sequence"/>
</dbReference>
<feature type="site" description="Lowers pKa of active site Tyr" evidence="6">
    <location>
        <position position="82"/>
    </location>
</feature>
<gene>
    <name evidence="8" type="ORF">DFH05DRAFT_1499234</name>
</gene>
<comment type="similarity">
    <text evidence="1">Belongs to the aldo/keto reductase family.</text>
</comment>
<organism evidence="8 9">
    <name type="scientific">Lentinula detonsa</name>
    <dbReference type="NCBI Taxonomy" id="2804962"/>
    <lineage>
        <taxon>Eukaryota</taxon>
        <taxon>Fungi</taxon>
        <taxon>Dikarya</taxon>
        <taxon>Basidiomycota</taxon>
        <taxon>Agaricomycotina</taxon>
        <taxon>Agaricomycetes</taxon>
        <taxon>Agaricomycetidae</taxon>
        <taxon>Agaricales</taxon>
        <taxon>Marasmiineae</taxon>
        <taxon>Omphalotaceae</taxon>
        <taxon>Lentinula</taxon>
    </lineage>
</organism>
<dbReference type="PRINTS" id="PR00069">
    <property type="entry name" value="ALDKETRDTASE"/>
</dbReference>
<dbReference type="PANTHER" id="PTHR43827">
    <property type="entry name" value="2,5-DIKETO-D-GLUCONIC ACID REDUCTASE"/>
    <property type="match status" value="1"/>
</dbReference>
<dbReference type="FunFam" id="3.20.20.100:FF:000002">
    <property type="entry name" value="2,5-diketo-D-gluconic acid reductase A"/>
    <property type="match status" value="1"/>
</dbReference>
<evidence type="ECO:0000256" key="5">
    <source>
        <dbReference type="PIRSR" id="PIRSR000097-2"/>
    </source>
</evidence>
<dbReference type="Gene3D" id="3.20.20.100">
    <property type="entry name" value="NADP-dependent oxidoreductase domain"/>
    <property type="match status" value="1"/>
</dbReference>